<protein>
    <submittedName>
        <fullName evidence="3">SDR family NAD(P)-dependent oxidoreductase</fullName>
    </submittedName>
</protein>
<comment type="similarity">
    <text evidence="2">Belongs to the short-chain dehydrogenases/reductases (SDR) family.</text>
</comment>
<keyword evidence="1" id="KW-0560">Oxidoreductase</keyword>
<evidence type="ECO:0000256" key="1">
    <source>
        <dbReference type="ARBA" id="ARBA00023002"/>
    </source>
</evidence>
<dbReference type="PRINTS" id="PR00080">
    <property type="entry name" value="SDRFAMILY"/>
</dbReference>
<dbReference type="InterPro" id="IPR036291">
    <property type="entry name" value="NAD(P)-bd_dom_sf"/>
</dbReference>
<dbReference type="Gene3D" id="3.40.50.720">
    <property type="entry name" value="NAD(P)-binding Rossmann-like Domain"/>
    <property type="match status" value="1"/>
</dbReference>
<dbReference type="Proteomes" id="UP000298050">
    <property type="component" value="Unassembled WGS sequence"/>
</dbReference>
<evidence type="ECO:0000256" key="2">
    <source>
        <dbReference type="RuleBase" id="RU000363"/>
    </source>
</evidence>
<dbReference type="Pfam" id="PF00106">
    <property type="entry name" value="adh_short"/>
    <property type="match status" value="1"/>
</dbReference>
<dbReference type="GO" id="GO:0016491">
    <property type="term" value="F:oxidoreductase activity"/>
    <property type="evidence" value="ECO:0007669"/>
    <property type="project" value="UniProtKB-KW"/>
</dbReference>
<dbReference type="PRINTS" id="PR00081">
    <property type="entry name" value="GDHRDH"/>
</dbReference>
<proteinExistence type="inferred from homology"/>
<dbReference type="PANTHER" id="PTHR43157:SF31">
    <property type="entry name" value="PHOSPHATIDYLINOSITOL-GLYCAN BIOSYNTHESIS CLASS F PROTEIN"/>
    <property type="match status" value="1"/>
</dbReference>
<dbReference type="InterPro" id="IPR002347">
    <property type="entry name" value="SDR_fam"/>
</dbReference>
<evidence type="ECO:0000313" key="4">
    <source>
        <dbReference type="Proteomes" id="UP000298050"/>
    </source>
</evidence>
<dbReference type="RefSeq" id="WP_135445871.1">
    <property type="nucleotide sequence ID" value="NZ_SRLE01000012.1"/>
</dbReference>
<sequence>MQKYWSLDDAGSQMGRVAVVTGANTGLGYETALALAGKGARVILACRNPERAQAARERIAASVPGAQAEVRLLDTGSLTSVRNFAEDFARDYGKLDLLINNAGIMITPHFVTEDGIEGQLGVNHLGHFLLTGLLLPALLRTPGSRVVSLYSVAASWDGIQFDDLQFERGYDARKSYAQSKLACLMFGLELNRRLQAAGQGTISLAAHPGYSKSELSRHLPAPLRLMLSVFGGLIMQSTADGALPTLYAALGEDLHGGEAIGPSGRNETRGPPVVVTPNDNARDDDQRARLWAMSEELCDFRYPL</sequence>
<gene>
    <name evidence="3" type="ORF">E4634_17085</name>
</gene>
<reference evidence="3 4" key="1">
    <citation type="submission" date="2019-04" db="EMBL/GenBank/DDBJ databases">
        <title>Taxonomy of novel Haliea sp. from mangrove soil of West Coast of India.</title>
        <authorList>
            <person name="Verma A."/>
            <person name="Kumar P."/>
            <person name="Krishnamurthi S."/>
        </authorList>
    </citation>
    <scope>NUCLEOTIDE SEQUENCE [LARGE SCALE GENOMIC DNA]</scope>
    <source>
        <strain evidence="3 4">SAOS-164</strain>
    </source>
</reference>
<keyword evidence="4" id="KW-1185">Reference proteome</keyword>
<comment type="caution">
    <text evidence="3">The sequence shown here is derived from an EMBL/GenBank/DDBJ whole genome shotgun (WGS) entry which is preliminary data.</text>
</comment>
<dbReference type="OrthoDB" id="109589at2"/>
<organism evidence="3 4">
    <name type="scientific">Mangrovimicrobium sediminis</name>
    <dbReference type="NCBI Taxonomy" id="2562682"/>
    <lineage>
        <taxon>Bacteria</taxon>
        <taxon>Pseudomonadati</taxon>
        <taxon>Pseudomonadota</taxon>
        <taxon>Gammaproteobacteria</taxon>
        <taxon>Cellvibrionales</taxon>
        <taxon>Halieaceae</taxon>
        <taxon>Mangrovimicrobium</taxon>
    </lineage>
</organism>
<dbReference type="SUPFAM" id="SSF51735">
    <property type="entry name" value="NAD(P)-binding Rossmann-fold domains"/>
    <property type="match status" value="1"/>
</dbReference>
<dbReference type="NCBIfam" id="NF004846">
    <property type="entry name" value="PRK06197.1"/>
    <property type="match status" value="1"/>
</dbReference>
<name>A0A4Z0LXF9_9GAMM</name>
<dbReference type="PANTHER" id="PTHR43157">
    <property type="entry name" value="PHOSPHATIDYLINOSITOL-GLYCAN BIOSYNTHESIS CLASS F PROTEIN-RELATED"/>
    <property type="match status" value="1"/>
</dbReference>
<evidence type="ECO:0000313" key="3">
    <source>
        <dbReference type="EMBL" id="TGD71827.1"/>
    </source>
</evidence>
<dbReference type="EMBL" id="SRLE01000012">
    <property type="protein sequence ID" value="TGD71827.1"/>
    <property type="molecule type" value="Genomic_DNA"/>
</dbReference>
<dbReference type="AlphaFoldDB" id="A0A4Z0LXF9"/>
<accession>A0A4Z0LXF9</accession>
<dbReference type="CDD" id="cd05327">
    <property type="entry name" value="retinol-DH_like_SDR_c_like"/>
    <property type="match status" value="1"/>
</dbReference>